<evidence type="ECO:0000256" key="12">
    <source>
        <dbReference type="ARBA" id="ARBA00023075"/>
    </source>
</evidence>
<protein>
    <recommendedName>
        <fullName evidence="3">NADH-ubiquinone oxidoreductase chain 5</fullName>
        <ecNumber evidence="2">7.1.1.2</ecNumber>
    </recommendedName>
    <alternativeName>
        <fullName evidence="15">NADH dehydrogenase subunit 5</fullName>
    </alternativeName>
</protein>
<feature type="transmembrane region" description="Helical" evidence="17">
    <location>
        <begin position="198"/>
        <end position="218"/>
    </location>
</feature>
<evidence type="ECO:0000256" key="4">
    <source>
        <dbReference type="ARBA" id="ARBA00022448"/>
    </source>
</evidence>
<dbReference type="InterPro" id="IPR001750">
    <property type="entry name" value="ND/Mrp_TM"/>
</dbReference>
<feature type="transmembrane region" description="Helical" evidence="17">
    <location>
        <begin position="323"/>
        <end position="346"/>
    </location>
</feature>
<keyword evidence="9" id="KW-0249">Electron transport</keyword>
<evidence type="ECO:0000256" key="6">
    <source>
        <dbReference type="ARBA" id="ARBA00022692"/>
    </source>
</evidence>
<keyword evidence="11" id="KW-0520">NAD</keyword>
<keyword evidence="5" id="KW-0679">Respiratory chain</keyword>
<evidence type="ECO:0000313" key="20">
    <source>
        <dbReference type="EMBL" id="AWX65967.1"/>
    </source>
</evidence>
<dbReference type="AlphaFoldDB" id="A0A344AUX0"/>
<proteinExistence type="predicted"/>
<keyword evidence="4" id="KW-0813">Transport</keyword>
<feature type="transmembrane region" description="Helical" evidence="17">
    <location>
        <begin position="76"/>
        <end position="93"/>
    </location>
</feature>
<evidence type="ECO:0000256" key="17">
    <source>
        <dbReference type="SAM" id="Phobius"/>
    </source>
</evidence>
<comment type="catalytic activity">
    <reaction evidence="16">
        <text>a ubiquinone + NADH + 5 H(+)(in) = a ubiquinol + NAD(+) + 4 H(+)(out)</text>
        <dbReference type="Rhea" id="RHEA:29091"/>
        <dbReference type="Rhea" id="RHEA-COMP:9565"/>
        <dbReference type="Rhea" id="RHEA-COMP:9566"/>
        <dbReference type="ChEBI" id="CHEBI:15378"/>
        <dbReference type="ChEBI" id="CHEBI:16389"/>
        <dbReference type="ChEBI" id="CHEBI:17976"/>
        <dbReference type="ChEBI" id="CHEBI:57540"/>
        <dbReference type="ChEBI" id="CHEBI:57945"/>
        <dbReference type="EC" id="7.1.1.2"/>
    </reaction>
</comment>
<evidence type="ECO:0000256" key="8">
    <source>
        <dbReference type="ARBA" id="ARBA00022967"/>
    </source>
</evidence>
<dbReference type="Pfam" id="PF06455">
    <property type="entry name" value="NADH5_C"/>
    <property type="match status" value="1"/>
</dbReference>
<evidence type="ECO:0000256" key="14">
    <source>
        <dbReference type="ARBA" id="ARBA00023136"/>
    </source>
</evidence>
<feature type="transmembrane region" description="Helical" evidence="17">
    <location>
        <begin position="280"/>
        <end position="302"/>
    </location>
</feature>
<evidence type="ECO:0000256" key="10">
    <source>
        <dbReference type="ARBA" id="ARBA00022989"/>
    </source>
</evidence>
<keyword evidence="12" id="KW-0830">Ubiquinone</keyword>
<evidence type="ECO:0000256" key="1">
    <source>
        <dbReference type="ARBA" id="ARBA00004448"/>
    </source>
</evidence>
<evidence type="ECO:0000256" key="2">
    <source>
        <dbReference type="ARBA" id="ARBA00012944"/>
    </source>
</evidence>
<evidence type="ECO:0000256" key="16">
    <source>
        <dbReference type="ARBA" id="ARBA00049551"/>
    </source>
</evidence>
<keyword evidence="14 17" id="KW-0472">Membrane</keyword>
<dbReference type="GO" id="GO:0003954">
    <property type="term" value="F:NADH dehydrogenase activity"/>
    <property type="evidence" value="ECO:0007669"/>
    <property type="project" value="TreeGrafter"/>
</dbReference>
<dbReference type="InterPro" id="IPR010934">
    <property type="entry name" value="NADH_DH_su5_C"/>
</dbReference>
<evidence type="ECO:0000256" key="3">
    <source>
        <dbReference type="ARBA" id="ARBA00021096"/>
    </source>
</evidence>
<keyword evidence="10 17" id="KW-1133">Transmembrane helix</keyword>
<feature type="transmembrane region" description="Helical" evidence="17">
    <location>
        <begin position="160"/>
        <end position="177"/>
    </location>
</feature>
<gene>
    <name evidence="20" type="primary">nad5</name>
</gene>
<evidence type="ECO:0000256" key="15">
    <source>
        <dbReference type="ARBA" id="ARBA00031027"/>
    </source>
</evidence>
<comment type="subcellular location">
    <subcellularLocation>
        <location evidence="1">Mitochondrion inner membrane</location>
        <topology evidence="1">Multi-pass membrane protein</topology>
    </subcellularLocation>
</comment>
<dbReference type="PANTHER" id="PTHR42829">
    <property type="entry name" value="NADH-UBIQUINONE OXIDOREDUCTASE CHAIN 5"/>
    <property type="match status" value="1"/>
</dbReference>
<feature type="domain" description="NADH:quinone oxidoreductase/Mrp antiporter transmembrane" evidence="18">
    <location>
        <begin position="95"/>
        <end position="357"/>
    </location>
</feature>
<feature type="transmembrane region" description="Helical" evidence="17">
    <location>
        <begin position="21"/>
        <end position="41"/>
    </location>
</feature>
<keyword evidence="8" id="KW-1278">Translocase</keyword>
<feature type="domain" description="NADH dehydrogenase subunit 5 C-terminal" evidence="19">
    <location>
        <begin position="377"/>
        <end position="555"/>
    </location>
</feature>
<organism evidence="20">
    <name type="scientific">Pectinatella magnifica</name>
    <dbReference type="NCBI Taxonomy" id="350071"/>
    <lineage>
        <taxon>Eukaryota</taxon>
        <taxon>Metazoa</taxon>
        <taxon>Spiralia</taxon>
        <taxon>Lophotrochozoa</taxon>
        <taxon>Bryozoa</taxon>
        <taxon>Phylactolaemata</taxon>
        <taxon>Pectinatellidae</taxon>
        <taxon>Pectinatella</taxon>
    </lineage>
</organism>
<dbReference type="Pfam" id="PF00361">
    <property type="entry name" value="Proton_antipo_M"/>
    <property type="match status" value="1"/>
</dbReference>
<keyword evidence="13 20" id="KW-0496">Mitochondrion</keyword>
<dbReference type="InterPro" id="IPR003945">
    <property type="entry name" value="NU5C-like"/>
</dbReference>
<evidence type="ECO:0000256" key="11">
    <source>
        <dbReference type="ARBA" id="ARBA00023027"/>
    </source>
</evidence>
<sequence length="556" mass="60525">MMSTVMMTYNLIFIMEMDQTFLIEWSLSSINSTSFAIPLILDKTSCVVSMTVLIISSSVLWFTSSYLNGDTNLDRFTLLVVLFVLAMNCLVFIPNLMTLLLGWDGLGVTSFVLVIYYQNPKSLAAGMITALSNRVGDALLIVSIAFLLSEGDWSILSLQWSSLDNIVGIAIVAAAMTKSAQMPFSSWLPAAMAAPTPVSALVHSSTLVTAGVFLLIRFHPSLSVSSWFNSTLLIIGVMTSLMAGTTACLETDLKKIIALSTLSQLGVMMMSLGLNLNGFALFHLLTHALFKALLFLCAGTVIHSQQNNQDIRLMGNLSNQLPLTSGVLNMANMALCGFPFLGGFYSKDVVLEATSNNLVSGILLGLMWLSIALTTLYSTRLSLITLWGPNKGAPFTNIHEEEKPLLFPMFTLSVGAVVGGALFFWVLSPTLFSENLPLTMKTLPLTLMVISFYITMTMENPSKLCSLNIPPYLRQSISTMWFLSPLSSTPLIKGTFSGAKMVQQIGEGGWQEVVGGQGVFHLVKNLISTTQHSQKNPVSVFLSLIGLSMIFMILIW</sequence>
<geneLocation type="mitochondrion" evidence="20"/>
<reference evidence="20" key="1">
    <citation type="journal article" date="2018" name="Mitochondrial DNA Part B Resour">
        <title>Complete mitochondrial genome of the freshwater bryozoan Pectinatella magnifica (Phylactolaemata: Plumatellida) assembled from next-generation sequencing data.</title>
        <authorList>
            <person name="Gim J.-S."/>
            <person name="Ko E.-J."/>
            <person name="Kim H.-G."/>
            <person name="Kim Y.-M."/>
            <person name="Hong S."/>
            <person name="Kim H.-W."/>
            <person name="Gim J.-A."/>
            <person name="Joo G.-J."/>
            <person name="Jo H."/>
        </authorList>
    </citation>
    <scope>NUCLEOTIDE SEQUENCE</scope>
</reference>
<evidence type="ECO:0000256" key="7">
    <source>
        <dbReference type="ARBA" id="ARBA00022792"/>
    </source>
</evidence>
<accession>A0A344AUX0</accession>
<dbReference type="GO" id="GO:0015990">
    <property type="term" value="P:electron transport coupled proton transport"/>
    <property type="evidence" value="ECO:0007669"/>
    <property type="project" value="TreeGrafter"/>
</dbReference>
<evidence type="ECO:0000256" key="9">
    <source>
        <dbReference type="ARBA" id="ARBA00022982"/>
    </source>
</evidence>
<feature type="transmembrane region" description="Helical" evidence="17">
    <location>
        <begin position="124"/>
        <end position="148"/>
    </location>
</feature>
<dbReference type="GO" id="GO:0008137">
    <property type="term" value="F:NADH dehydrogenase (ubiquinone) activity"/>
    <property type="evidence" value="ECO:0007669"/>
    <property type="project" value="UniProtKB-EC"/>
</dbReference>
<feature type="transmembrane region" description="Helical" evidence="17">
    <location>
        <begin position="438"/>
        <end position="456"/>
    </location>
</feature>
<evidence type="ECO:0000256" key="13">
    <source>
        <dbReference type="ARBA" id="ARBA00023128"/>
    </source>
</evidence>
<dbReference type="PANTHER" id="PTHR42829:SF2">
    <property type="entry name" value="NADH-UBIQUINONE OXIDOREDUCTASE CHAIN 5"/>
    <property type="match status" value="1"/>
</dbReference>
<name>A0A344AUX0_9BILA</name>
<dbReference type="GO" id="GO:0005743">
    <property type="term" value="C:mitochondrial inner membrane"/>
    <property type="evidence" value="ECO:0007669"/>
    <property type="project" value="UniProtKB-SubCell"/>
</dbReference>
<dbReference type="EMBL" id="MG546680">
    <property type="protein sequence ID" value="AWX65967.1"/>
    <property type="molecule type" value="Genomic_DNA"/>
</dbReference>
<feature type="transmembrane region" description="Helical" evidence="17">
    <location>
        <begin position="538"/>
        <end position="555"/>
    </location>
</feature>
<feature type="transmembrane region" description="Helical" evidence="17">
    <location>
        <begin position="230"/>
        <end position="249"/>
    </location>
</feature>
<feature type="transmembrane region" description="Helical" evidence="17">
    <location>
        <begin position="47"/>
        <end position="64"/>
    </location>
</feature>
<dbReference type="EC" id="7.1.1.2" evidence="2"/>
<dbReference type="PRINTS" id="PR01434">
    <property type="entry name" value="NADHDHGNASE5"/>
</dbReference>
<keyword evidence="7" id="KW-0999">Mitochondrion inner membrane</keyword>
<keyword evidence="6 17" id="KW-0812">Transmembrane</keyword>
<evidence type="ECO:0000259" key="18">
    <source>
        <dbReference type="Pfam" id="PF00361"/>
    </source>
</evidence>
<evidence type="ECO:0000259" key="19">
    <source>
        <dbReference type="Pfam" id="PF06455"/>
    </source>
</evidence>
<evidence type="ECO:0000256" key="5">
    <source>
        <dbReference type="ARBA" id="ARBA00022660"/>
    </source>
</evidence>
<feature type="transmembrane region" description="Helical" evidence="17">
    <location>
        <begin position="358"/>
        <end position="377"/>
    </location>
</feature>
<feature type="transmembrane region" description="Helical" evidence="17">
    <location>
        <begin position="405"/>
        <end position="426"/>
    </location>
</feature>
<dbReference type="GO" id="GO:0042773">
    <property type="term" value="P:ATP synthesis coupled electron transport"/>
    <property type="evidence" value="ECO:0007669"/>
    <property type="project" value="InterPro"/>
</dbReference>